<comment type="caution">
    <text evidence="3">The sequence shown here is derived from an EMBL/GenBank/DDBJ whole genome shotgun (WGS) entry which is preliminary data.</text>
</comment>
<dbReference type="InterPro" id="IPR036265">
    <property type="entry name" value="HIT-like_sf"/>
</dbReference>
<dbReference type="PANTHER" id="PTHR38420">
    <property type="entry name" value="AP-4-A PHOSPHORYLASE II"/>
    <property type="match status" value="1"/>
</dbReference>
<feature type="domain" description="Ap4A phosphorylase 1/2 N-terminal" evidence="2">
    <location>
        <begin position="4"/>
        <end position="161"/>
    </location>
</feature>
<dbReference type="EMBL" id="JAUBYV010000001">
    <property type="protein sequence ID" value="KAK2630562.1"/>
    <property type="molecule type" value="Genomic_DNA"/>
</dbReference>
<dbReference type="Pfam" id="PF09830">
    <property type="entry name" value="ATP_transf"/>
    <property type="match status" value="1"/>
</dbReference>
<dbReference type="InterPro" id="IPR043171">
    <property type="entry name" value="Ap4A_phos1/2-like"/>
</dbReference>
<evidence type="ECO:0000313" key="3">
    <source>
        <dbReference type="EMBL" id="KAK2630562.1"/>
    </source>
</evidence>
<dbReference type="InterPro" id="IPR045759">
    <property type="entry name" value="Ap4A_phos1/2_N"/>
</dbReference>
<dbReference type="InterPro" id="IPR019200">
    <property type="entry name" value="ATP_adenylylTrfase_C"/>
</dbReference>
<accession>A0AAD9T7V1</accession>
<dbReference type="AlphaFoldDB" id="A0AAD9T7V1"/>
<feature type="domain" description="ATP adenylyltransferase C-terminal" evidence="1">
    <location>
        <begin position="180"/>
        <end position="276"/>
    </location>
</feature>
<evidence type="ECO:0000313" key="4">
    <source>
        <dbReference type="Proteomes" id="UP001285354"/>
    </source>
</evidence>
<dbReference type="Proteomes" id="UP001285354">
    <property type="component" value="Unassembled WGS sequence"/>
</dbReference>
<dbReference type="Gene3D" id="3.30.428.70">
    <property type="match status" value="1"/>
</dbReference>
<organism evidence="3 4">
    <name type="scientific">Diplocarpon rosae</name>
    <dbReference type="NCBI Taxonomy" id="946125"/>
    <lineage>
        <taxon>Eukaryota</taxon>
        <taxon>Fungi</taxon>
        <taxon>Dikarya</taxon>
        <taxon>Ascomycota</taxon>
        <taxon>Pezizomycotina</taxon>
        <taxon>Leotiomycetes</taxon>
        <taxon>Helotiales</taxon>
        <taxon>Drepanopezizaceae</taxon>
        <taxon>Diplocarpon</taxon>
    </lineage>
</organism>
<dbReference type="GO" id="GO:0005524">
    <property type="term" value="F:ATP binding"/>
    <property type="evidence" value="ECO:0007669"/>
    <property type="project" value="InterPro"/>
</dbReference>
<dbReference type="InterPro" id="IPR009163">
    <property type="entry name" value="Ap4A_phos1/2"/>
</dbReference>
<reference evidence="3" key="1">
    <citation type="submission" date="2023-06" db="EMBL/GenBank/DDBJ databases">
        <title>Draft genome of Marssonina rosae.</title>
        <authorList>
            <person name="Cheng Q."/>
        </authorList>
    </citation>
    <scope>NUCLEOTIDE SEQUENCE</scope>
    <source>
        <strain evidence="3">R4</strain>
    </source>
</reference>
<sequence>MATSTLEARAVRQFDALVERGELFWEPNTPRLVEVGKVKFLFRIAPSFKKKPIQSANDPGRSKDLHVFSDTDPDFVIDFVGPSHKLILNKYCIVRPQYILHTTYFTPQADHLNEADFAAAWEVLGRLNSRHVIIFNCGAIAGSSLGHKHLQVLPRPMGEDGFELFPDALGIVDESNTVKDLPFRQAAKRLSANPNTAELVEVYELLKKISGIEPTAPHNVLLVEEWMFVIARSCGKQGSLGAGATNMSGWPWVNSEEEVSEWIKRGPMELLCGFGIRS</sequence>
<proteinExistence type="predicted"/>
<dbReference type="SUPFAM" id="SSF54197">
    <property type="entry name" value="HIT-like"/>
    <property type="match status" value="1"/>
</dbReference>
<dbReference type="GO" id="GO:0003877">
    <property type="term" value="F:ATP:ADP adenylyltransferase activity"/>
    <property type="evidence" value="ECO:0007669"/>
    <property type="project" value="InterPro"/>
</dbReference>
<evidence type="ECO:0000259" key="1">
    <source>
        <dbReference type="Pfam" id="PF09830"/>
    </source>
</evidence>
<keyword evidence="4" id="KW-1185">Reference proteome</keyword>
<gene>
    <name evidence="3" type="ORF">QTJ16_001382</name>
</gene>
<protein>
    <recommendedName>
        <fullName evidence="5">Ap4A phosphorylase II</fullName>
    </recommendedName>
</protein>
<name>A0AAD9T7V1_9HELO</name>
<dbReference type="Pfam" id="PF19327">
    <property type="entry name" value="Ap4A_phos_N"/>
    <property type="match status" value="1"/>
</dbReference>
<evidence type="ECO:0008006" key="5">
    <source>
        <dbReference type="Google" id="ProtNLM"/>
    </source>
</evidence>
<dbReference type="GO" id="GO:0009117">
    <property type="term" value="P:nucleotide metabolic process"/>
    <property type="evidence" value="ECO:0007669"/>
    <property type="project" value="InterPro"/>
</dbReference>
<evidence type="ECO:0000259" key="2">
    <source>
        <dbReference type="Pfam" id="PF19327"/>
    </source>
</evidence>
<dbReference type="PANTHER" id="PTHR38420:SF1">
    <property type="entry name" value="PUTATIVE (AFU_ORTHOLOGUE AFUA_5G14690)-RELATED"/>
    <property type="match status" value="1"/>
</dbReference>